<feature type="region of interest" description="Disordered" evidence="1">
    <location>
        <begin position="284"/>
        <end position="384"/>
    </location>
</feature>
<protein>
    <recommendedName>
        <fullName evidence="2">PWWP domain-containing protein</fullName>
    </recommendedName>
</protein>
<evidence type="ECO:0000313" key="3">
    <source>
        <dbReference type="EMBL" id="KAK3208814.1"/>
    </source>
</evidence>
<feature type="compositionally biased region" description="Acidic residues" evidence="1">
    <location>
        <begin position="369"/>
        <end position="378"/>
    </location>
</feature>
<name>A0AAN6M060_9PLEO</name>
<feature type="compositionally biased region" description="Basic and acidic residues" evidence="1">
    <location>
        <begin position="354"/>
        <end position="368"/>
    </location>
</feature>
<dbReference type="SMART" id="SM00293">
    <property type="entry name" value="PWWP"/>
    <property type="match status" value="1"/>
</dbReference>
<dbReference type="SUPFAM" id="SSF63748">
    <property type="entry name" value="Tudor/PWWP/MBT"/>
    <property type="match status" value="1"/>
</dbReference>
<feature type="compositionally biased region" description="Low complexity" evidence="1">
    <location>
        <begin position="75"/>
        <end position="86"/>
    </location>
</feature>
<reference evidence="3 4" key="1">
    <citation type="submission" date="2021-02" db="EMBL/GenBank/DDBJ databases">
        <title>Genome assembly of Pseudopithomyces chartarum.</title>
        <authorList>
            <person name="Jauregui R."/>
            <person name="Singh J."/>
            <person name="Voisey C."/>
        </authorList>
    </citation>
    <scope>NUCLEOTIDE SEQUENCE [LARGE SCALE GENOMIC DNA]</scope>
    <source>
        <strain evidence="3 4">AGR01</strain>
    </source>
</reference>
<feature type="compositionally biased region" description="Basic and acidic residues" evidence="1">
    <location>
        <begin position="28"/>
        <end position="37"/>
    </location>
</feature>
<keyword evidence="4" id="KW-1185">Reference proteome</keyword>
<dbReference type="InterPro" id="IPR000313">
    <property type="entry name" value="PWWP_dom"/>
</dbReference>
<dbReference type="Pfam" id="PF00855">
    <property type="entry name" value="PWWP"/>
    <property type="match status" value="1"/>
</dbReference>
<dbReference type="AlphaFoldDB" id="A0AAN6M060"/>
<dbReference type="Gene3D" id="2.30.30.140">
    <property type="match status" value="1"/>
</dbReference>
<feature type="compositionally biased region" description="Basic residues" evidence="1">
    <location>
        <begin position="119"/>
        <end position="129"/>
    </location>
</feature>
<feature type="compositionally biased region" description="Basic and acidic residues" evidence="1">
    <location>
        <begin position="524"/>
        <end position="533"/>
    </location>
</feature>
<feature type="compositionally biased region" description="Acidic residues" evidence="1">
    <location>
        <begin position="301"/>
        <end position="310"/>
    </location>
</feature>
<dbReference type="EMBL" id="WVTA01000007">
    <property type="protein sequence ID" value="KAK3208814.1"/>
    <property type="molecule type" value="Genomic_DNA"/>
</dbReference>
<proteinExistence type="predicted"/>
<evidence type="ECO:0000259" key="2">
    <source>
        <dbReference type="PROSITE" id="PS50812"/>
    </source>
</evidence>
<evidence type="ECO:0000313" key="4">
    <source>
        <dbReference type="Proteomes" id="UP001280581"/>
    </source>
</evidence>
<gene>
    <name evidence="3" type="ORF">GRF29_77g2080839</name>
</gene>
<sequence>MAEEATAPVVADATKPVDQPTRPADAAEPAKDVEDKASGSGDVPADAPAEEQVPQATAATDDQIAKDDATDAKPDAAVAGDSGEAAAFDELAATNGTPASNKKANHNRRKSAGGVPEHKSKKTPSKKAKKEIKLNLNTKPGDMWLVTMRGYQPWPVIIADEDMLPESLLAKRPVSAVRIDGTYREDFLEGGKNAKDRRYPVMFLGTNEFAWQANHELTPFDLDAIKKDVESGNSAKKSKALWEAYQVAAKGHDLAYFKELLANHEKAILDDEIAKETKREEKAEKAKKAAKRKSSASAINDDVEMDDADDATAASAKKAKPSKKRKKDADSEGDDEKAPKTPKTTLKLTTKKKPATETKKSKATKEESEPLPEEPPMTEEERLEKRRKTVLYLRHRLQKGFLTKGQPPKEAEMPAMSGFMNQLEDLKELEADIIKETKIHKVLKKLIELGQIPRDEEFDFKKRSQSLLVMCNAALDNAQPATNGVKSEPKSANEAVAEPTEKADDVPAASKDADGDVTMAETADADKVNKEETPVTATNGDAVAEKAADSVETAA</sequence>
<comment type="caution">
    <text evidence="3">The sequence shown here is derived from an EMBL/GenBank/DDBJ whole genome shotgun (WGS) entry which is preliminary data.</text>
</comment>
<organism evidence="3 4">
    <name type="scientific">Pseudopithomyces chartarum</name>
    <dbReference type="NCBI Taxonomy" id="1892770"/>
    <lineage>
        <taxon>Eukaryota</taxon>
        <taxon>Fungi</taxon>
        <taxon>Dikarya</taxon>
        <taxon>Ascomycota</taxon>
        <taxon>Pezizomycotina</taxon>
        <taxon>Dothideomycetes</taxon>
        <taxon>Pleosporomycetidae</taxon>
        <taxon>Pleosporales</taxon>
        <taxon>Massarineae</taxon>
        <taxon>Didymosphaeriaceae</taxon>
        <taxon>Pseudopithomyces</taxon>
    </lineage>
</organism>
<feature type="region of interest" description="Disordered" evidence="1">
    <location>
        <begin position="1"/>
        <end position="129"/>
    </location>
</feature>
<accession>A0AAN6M060</accession>
<feature type="region of interest" description="Disordered" evidence="1">
    <location>
        <begin position="479"/>
        <end position="555"/>
    </location>
</feature>
<feature type="compositionally biased region" description="Basic residues" evidence="1">
    <location>
        <begin position="317"/>
        <end position="326"/>
    </location>
</feature>
<dbReference type="Proteomes" id="UP001280581">
    <property type="component" value="Unassembled WGS sequence"/>
</dbReference>
<evidence type="ECO:0000256" key="1">
    <source>
        <dbReference type="SAM" id="MobiDB-lite"/>
    </source>
</evidence>
<feature type="compositionally biased region" description="Basic and acidic residues" evidence="1">
    <location>
        <begin position="63"/>
        <end position="74"/>
    </location>
</feature>
<dbReference type="PROSITE" id="PS50812">
    <property type="entry name" value="PWWP"/>
    <property type="match status" value="1"/>
</dbReference>
<feature type="domain" description="PWWP" evidence="2">
    <location>
        <begin position="140"/>
        <end position="211"/>
    </location>
</feature>